<dbReference type="PROSITE" id="PS50850">
    <property type="entry name" value="MFS"/>
    <property type="match status" value="1"/>
</dbReference>
<evidence type="ECO:0000256" key="8">
    <source>
        <dbReference type="SAM" id="Phobius"/>
    </source>
</evidence>
<feature type="transmembrane region" description="Helical" evidence="8">
    <location>
        <begin position="401"/>
        <end position="418"/>
    </location>
</feature>
<comment type="subcellular location">
    <subcellularLocation>
        <location evidence="2">Cell inner membrane</location>
        <topology evidence="2">Multi-pass membrane protein</topology>
    </subcellularLocation>
</comment>
<dbReference type="InterPro" id="IPR011701">
    <property type="entry name" value="MFS"/>
</dbReference>
<evidence type="ECO:0000256" key="5">
    <source>
        <dbReference type="ARBA" id="ARBA00022692"/>
    </source>
</evidence>
<keyword evidence="5 8" id="KW-0812">Transmembrane</keyword>
<evidence type="ECO:0000256" key="2">
    <source>
        <dbReference type="ARBA" id="ARBA00004429"/>
    </source>
</evidence>
<feature type="transmembrane region" description="Helical" evidence="8">
    <location>
        <begin position="7"/>
        <end position="34"/>
    </location>
</feature>
<dbReference type="CDD" id="cd17394">
    <property type="entry name" value="MFS_FucP_like"/>
    <property type="match status" value="1"/>
</dbReference>
<evidence type="ECO:0000259" key="9">
    <source>
        <dbReference type="PROSITE" id="PS50850"/>
    </source>
</evidence>
<evidence type="ECO:0000313" key="10">
    <source>
        <dbReference type="EMBL" id="RUO74893.1"/>
    </source>
</evidence>
<gene>
    <name evidence="10" type="ORF">CWI80_06065</name>
</gene>
<proteinExistence type="inferred from homology"/>
<dbReference type="Pfam" id="PF07690">
    <property type="entry name" value="MFS_1"/>
    <property type="match status" value="1"/>
</dbReference>
<sequence length="426" mass="45256">MATLLPMLVIGLLFFIFGFVTWLNGALIPFLQIISDLTEFQALLIAFCFYIAYVVMALPMSWILDRSGYKNGMVIGLALIGTGLLLFVPAAQTHHFSIFLLAQFVVGSGLTILQTASNPYIVRLGPHESAAARIAIMGILNKAAGVLAPLFFTWLVLADFPNITAASIAELTSAERAVQVEAMAAKIIPPYLGMAIAMFALAVAFYLVRLPAIKEEATTASDTPQRAIMSYPQLVLGAVALFFYVGVEVIAGDTIGMYGSRLGLANYSSLTSYVMAAMVAGYLLGLVLIPRWLSQQGALTGSALLGLIFTGLLLVSSDQSTTIAAVLWGWSAIPLVPDPIAFLALLGFANAMVWPAIWPLALADLGRQTARGSAILIMGIAGGAILPLVYGAISGAFGPKSAYALLLVGYSVIGWYAVKGHKLRNW</sequence>
<keyword evidence="11" id="KW-1185">Reference proteome</keyword>
<evidence type="ECO:0000256" key="1">
    <source>
        <dbReference type="ARBA" id="ARBA00003321"/>
    </source>
</evidence>
<dbReference type="SUPFAM" id="SSF103473">
    <property type="entry name" value="MFS general substrate transporter"/>
    <property type="match status" value="1"/>
</dbReference>
<dbReference type="InterPro" id="IPR020846">
    <property type="entry name" value="MFS_dom"/>
</dbReference>
<dbReference type="Gene3D" id="1.20.1250.20">
    <property type="entry name" value="MFS general substrate transporter like domains"/>
    <property type="match status" value="2"/>
</dbReference>
<protein>
    <submittedName>
        <fullName evidence="10">Glucose/galactose MFS transporter</fullName>
    </submittedName>
</protein>
<feature type="transmembrane region" description="Helical" evidence="8">
    <location>
        <begin position="374"/>
        <end position="395"/>
    </location>
</feature>
<dbReference type="RefSeq" id="WP_026861287.1">
    <property type="nucleotide sequence ID" value="NZ_PIQE01000001.1"/>
</dbReference>
<feature type="transmembrane region" description="Helical" evidence="8">
    <location>
        <begin position="134"/>
        <end position="157"/>
    </location>
</feature>
<feature type="domain" description="Major facilitator superfamily (MFS) profile" evidence="9">
    <location>
        <begin position="1"/>
        <end position="214"/>
    </location>
</feature>
<dbReference type="GO" id="GO:0005354">
    <property type="term" value="F:galactose transmembrane transporter activity"/>
    <property type="evidence" value="ECO:0007669"/>
    <property type="project" value="InterPro"/>
</dbReference>
<feature type="transmembrane region" description="Helical" evidence="8">
    <location>
        <begin position="40"/>
        <end position="60"/>
    </location>
</feature>
<feature type="transmembrane region" description="Helical" evidence="8">
    <location>
        <begin position="267"/>
        <end position="289"/>
    </location>
</feature>
<dbReference type="InterPro" id="IPR050375">
    <property type="entry name" value="MFS_TsgA-like"/>
</dbReference>
<keyword evidence="7 8" id="KW-0472">Membrane</keyword>
<evidence type="ECO:0000256" key="3">
    <source>
        <dbReference type="ARBA" id="ARBA00009120"/>
    </source>
</evidence>
<keyword evidence="6 8" id="KW-1133">Transmembrane helix</keyword>
<keyword evidence="4" id="KW-1003">Cell membrane</keyword>
<dbReference type="InterPro" id="IPR005964">
    <property type="entry name" value="Glc/Gal_transptr_bac"/>
</dbReference>
<dbReference type="AlphaFoldDB" id="A0A432ZAB4"/>
<evidence type="ECO:0000256" key="4">
    <source>
        <dbReference type="ARBA" id="ARBA00022475"/>
    </source>
</evidence>
<dbReference type="NCBIfam" id="TIGR01272">
    <property type="entry name" value="gluP"/>
    <property type="match status" value="1"/>
</dbReference>
<feature type="transmembrane region" description="Helical" evidence="8">
    <location>
        <begin position="228"/>
        <end position="247"/>
    </location>
</feature>
<evidence type="ECO:0000256" key="7">
    <source>
        <dbReference type="ARBA" id="ARBA00023136"/>
    </source>
</evidence>
<comment type="caution">
    <text evidence="10">The sequence shown here is derived from an EMBL/GenBank/DDBJ whole genome shotgun (WGS) entry which is preliminary data.</text>
</comment>
<dbReference type="GO" id="GO:1904659">
    <property type="term" value="P:D-glucose transmembrane transport"/>
    <property type="evidence" value="ECO:0007669"/>
    <property type="project" value="InterPro"/>
</dbReference>
<feature type="transmembrane region" description="Helical" evidence="8">
    <location>
        <begin position="72"/>
        <end position="90"/>
    </location>
</feature>
<dbReference type="InterPro" id="IPR036259">
    <property type="entry name" value="MFS_trans_sf"/>
</dbReference>
<feature type="transmembrane region" description="Helical" evidence="8">
    <location>
        <begin position="96"/>
        <end position="113"/>
    </location>
</feature>
<name>A0A432ZAB4_9GAMM</name>
<dbReference type="EMBL" id="PIQE01000001">
    <property type="protein sequence ID" value="RUO74893.1"/>
    <property type="molecule type" value="Genomic_DNA"/>
</dbReference>
<dbReference type="Proteomes" id="UP000287022">
    <property type="component" value="Unassembled WGS sequence"/>
</dbReference>
<comment type="function">
    <text evidence="1">Intake of glucose and galactose.</text>
</comment>
<reference evidence="11" key="1">
    <citation type="journal article" date="2018" name="Front. Microbiol.">
        <title>Genome-Based Analysis Reveals the Taxonomy and Diversity of the Family Idiomarinaceae.</title>
        <authorList>
            <person name="Liu Y."/>
            <person name="Lai Q."/>
            <person name="Shao Z."/>
        </authorList>
    </citation>
    <scope>NUCLEOTIDE SEQUENCE [LARGE SCALE GENOMIC DNA]</scope>
    <source>
        <strain evidence="11">c121</strain>
    </source>
</reference>
<comment type="similarity">
    <text evidence="3">Belongs to the major facilitator superfamily. FHS transporter (TC 2.A.1.7) family.</text>
</comment>
<dbReference type="GO" id="GO:0055056">
    <property type="term" value="F:D-glucose transmembrane transporter activity"/>
    <property type="evidence" value="ECO:0007669"/>
    <property type="project" value="InterPro"/>
</dbReference>
<feature type="transmembrane region" description="Helical" evidence="8">
    <location>
        <begin position="188"/>
        <end position="208"/>
    </location>
</feature>
<organism evidence="10 11">
    <name type="scientific">Pseudidiomarina sediminum</name>
    <dbReference type="NCBI Taxonomy" id="431675"/>
    <lineage>
        <taxon>Bacteria</taxon>
        <taxon>Pseudomonadati</taxon>
        <taxon>Pseudomonadota</taxon>
        <taxon>Gammaproteobacteria</taxon>
        <taxon>Alteromonadales</taxon>
        <taxon>Idiomarinaceae</taxon>
        <taxon>Pseudidiomarina</taxon>
    </lineage>
</organism>
<dbReference type="STRING" id="1122124.GCA_000423165_00199"/>
<dbReference type="GO" id="GO:0005886">
    <property type="term" value="C:plasma membrane"/>
    <property type="evidence" value="ECO:0007669"/>
    <property type="project" value="UniProtKB-SubCell"/>
</dbReference>
<dbReference type="PANTHER" id="PTHR43702:SF12">
    <property type="entry name" value="N-ACETYL GLUCOSAMINE TRANSPORTER NAGP"/>
    <property type="match status" value="1"/>
</dbReference>
<accession>A0A432ZAB4</accession>
<dbReference type="PANTHER" id="PTHR43702">
    <property type="entry name" value="L-FUCOSE-PROTON SYMPORTER"/>
    <property type="match status" value="1"/>
</dbReference>
<feature type="transmembrane region" description="Helical" evidence="8">
    <location>
        <begin position="301"/>
        <end position="328"/>
    </location>
</feature>
<evidence type="ECO:0000313" key="11">
    <source>
        <dbReference type="Proteomes" id="UP000287022"/>
    </source>
</evidence>
<evidence type="ECO:0000256" key="6">
    <source>
        <dbReference type="ARBA" id="ARBA00022989"/>
    </source>
</evidence>
<feature type="transmembrane region" description="Helical" evidence="8">
    <location>
        <begin position="340"/>
        <end position="362"/>
    </location>
</feature>